<comment type="similarity">
    <text evidence="3">Belongs to the class-V pyridoxal-phosphate-dependent aminotransferase family. NifS/IscS subfamily.</text>
</comment>
<dbReference type="InterPro" id="IPR000192">
    <property type="entry name" value="Aminotrans_V_dom"/>
</dbReference>
<dbReference type="InterPro" id="IPR015424">
    <property type="entry name" value="PyrdxlP-dep_Trfase"/>
</dbReference>
<evidence type="ECO:0000256" key="8">
    <source>
        <dbReference type="ARBA" id="ARBA00023004"/>
    </source>
</evidence>
<protein>
    <recommendedName>
        <fullName evidence="4">Cysteine desulfurase</fullName>
    </recommendedName>
</protein>
<dbReference type="GO" id="GO:0008483">
    <property type="term" value="F:transaminase activity"/>
    <property type="evidence" value="ECO:0007669"/>
    <property type="project" value="UniProtKB-KW"/>
</dbReference>
<accession>A0ABU9XXP9</accession>
<evidence type="ECO:0000256" key="5">
    <source>
        <dbReference type="ARBA" id="ARBA00022679"/>
    </source>
</evidence>
<proteinExistence type="inferred from homology"/>
<feature type="domain" description="Aminotransferase class V" evidence="11">
    <location>
        <begin position="6"/>
        <end position="342"/>
    </location>
</feature>
<dbReference type="PANTHER" id="PTHR11601:SF34">
    <property type="entry name" value="CYSTEINE DESULFURASE"/>
    <property type="match status" value="1"/>
</dbReference>
<keyword evidence="9" id="KW-0411">Iron-sulfur</keyword>
<dbReference type="EMBL" id="JBDIME010000001">
    <property type="protein sequence ID" value="MEN2788326.1"/>
    <property type="molecule type" value="Genomic_DNA"/>
</dbReference>
<evidence type="ECO:0000256" key="7">
    <source>
        <dbReference type="ARBA" id="ARBA00022898"/>
    </source>
</evidence>
<dbReference type="InterPro" id="IPR015421">
    <property type="entry name" value="PyrdxlP-dep_Trfase_major"/>
</dbReference>
<evidence type="ECO:0000256" key="1">
    <source>
        <dbReference type="ARBA" id="ARBA00001933"/>
    </source>
</evidence>
<keyword evidence="5" id="KW-0808">Transferase</keyword>
<comment type="cofactor">
    <cofactor evidence="1">
        <name>pyridoxal 5'-phosphate</name>
        <dbReference type="ChEBI" id="CHEBI:597326"/>
    </cofactor>
</comment>
<comment type="function">
    <text evidence="2">Catalyzes the removal of elemental sulfur atoms from cysteine to produce alanine. Seems to participate in the biosynthesis of the nitrogenase metalloclusters by providing the inorganic sulfur required for the Fe-S core formation.</text>
</comment>
<dbReference type="Gene3D" id="3.90.1150.10">
    <property type="entry name" value="Aspartate Aminotransferase, domain 1"/>
    <property type="match status" value="1"/>
</dbReference>
<keyword evidence="13" id="KW-1185">Reference proteome</keyword>
<keyword evidence="12" id="KW-0032">Aminotransferase</keyword>
<reference evidence="12 13" key="1">
    <citation type="submission" date="2024-05" db="EMBL/GenBank/DDBJ databases">
        <authorList>
            <person name="Liu Q."/>
            <person name="Xin Y.-H."/>
        </authorList>
    </citation>
    <scope>NUCLEOTIDE SEQUENCE [LARGE SCALE GENOMIC DNA]</scope>
    <source>
        <strain evidence="12 13">CGMCC 1.10181</strain>
    </source>
</reference>
<organism evidence="12 13">
    <name type="scientific">Sphingomonas oligophenolica</name>
    <dbReference type="NCBI Taxonomy" id="301154"/>
    <lineage>
        <taxon>Bacteria</taxon>
        <taxon>Pseudomonadati</taxon>
        <taxon>Pseudomonadota</taxon>
        <taxon>Alphaproteobacteria</taxon>
        <taxon>Sphingomonadales</taxon>
        <taxon>Sphingomonadaceae</taxon>
        <taxon>Sphingomonas</taxon>
    </lineage>
</organism>
<gene>
    <name evidence="12" type="ORF">ABC974_01700</name>
</gene>
<evidence type="ECO:0000313" key="13">
    <source>
        <dbReference type="Proteomes" id="UP001419910"/>
    </source>
</evidence>
<evidence type="ECO:0000256" key="4">
    <source>
        <dbReference type="ARBA" id="ARBA00013558"/>
    </source>
</evidence>
<evidence type="ECO:0000256" key="9">
    <source>
        <dbReference type="ARBA" id="ARBA00023014"/>
    </source>
</evidence>
<dbReference type="RefSeq" id="WP_343888081.1">
    <property type="nucleotide sequence ID" value="NZ_BAAAEH010000005.1"/>
</dbReference>
<evidence type="ECO:0000256" key="3">
    <source>
        <dbReference type="ARBA" id="ARBA00006490"/>
    </source>
</evidence>
<evidence type="ECO:0000259" key="11">
    <source>
        <dbReference type="Pfam" id="PF00266"/>
    </source>
</evidence>
<evidence type="ECO:0000256" key="6">
    <source>
        <dbReference type="ARBA" id="ARBA00022723"/>
    </source>
</evidence>
<dbReference type="Proteomes" id="UP001419910">
    <property type="component" value="Unassembled WGS sequence"/>
</dbReference>
<dbReference type="Gene3D" id="1.10.260.50">
    <property type="match status" value="1"/>
</dbReference>
<name>A0ABU9XXP9_9SPHN</name>
<dbReference type="PANTHER" id="PTHR11601">
    <property type="entry name" value="CYSTEINE DESULFURYLASE FAMILY MEMBER"/>
    <property type="match status" value="1"/>
</dbReference>
<keyword evidence="8" id="KW-0408">Iron</keyword>
<dbReference type="Gene3D" id="3.40.640.10">
    <property type="entry name" value="Type I PLP-dependent aspartate aminotransferase-like (Major domain)"/>
    <property type="match status" value="1"/>
</dbReference>
<dbReference type="Pfam" id="PF00266">
    <property type="entry name" value="Aminotran_5"/>
    <property type="match status" value="1"/>
</dbReference>
<evidence type="ECO:0000313" key="12">
    <source>
        <dbReference type="EMBL" id="MEN2788326.1"/>
    </source>
</evidence>
<sequence>MPDRLYLDHAATTPILPAAAAAVAAGMAGWANPSSPHAEGRAARAALEEARARIAAAYGWQGEVILTSGASESLGIALTRSIAARCLISAVEHDSVIRAAVDATILPVDSAGVVDGQALEEALAAPGRPLVAIQWANSETGVRQPIAALAAQIRAAGGLFLVDAAQMPAGADSDVADHADFVAISAHKRGGPPGIGALLVRDLGSLMPTGGQERGYRPGTENLPGALGFAAALEIPEDIAAMQALRARLDDSIARSGGEIVATGVVRHPAIGAYRMRGLAATTQLIRFDMAGIAVSAGSACSSGSMKPSHVLGAMGWGIDASREVVRVSFGRATDAADIDRFVAEWRTISRSARAFAA</sequence>
<dbReference type="InterPro" id="IPR016454">
    <property type="entry name" value="Cysteine_dSase"/>
</dbReference>
<keyword evidence="6" id="KW-0479">Metal-binding</keyword>
<dbReference type="PIRSF" id="PIRSF005572">
    <property type="entry name" value="NifS"/>
    <property type="match status" value="1"/>
</dbReference>
<dbReference type="SUPFAM" id="SSF53383">
    <property type="entry name" value="PLP-dependent transferases"/>
    <property type="match status" value="1"/>
</dbReference>
<evidence type="ECO:0000256" key="10">
    <source>
        <dbReference type="ARBA" id="ARBA00050776"/>
    </source>
</evidence>
<dbReference type="InterPro" id="IPR015422">
    <property type="entry name" value="PyrdxlP-dep_Trfase_small"/>
</dbReference>
<keyword evidence="7" id="KW-0663">Pyridoxal phosphate</keyword>
<comment type="catalytic activity">
    <reaction evidence="10">
        <text>(sulfur carrier)-H + L-cysteine = (sulfur carrier)-SH + L-alanine</text>
        <dbReference type="Rhea" id="RHEA:43892"/>
        <dbReference type="Rhea" id="RHEA-COMP:14737"/>
        <dbReference type="Rhea" id="RHEA-COMP:14739"/>
        <dbReference type="ChEBI" id="CHEBI:29917"/>
        <dbReference type="ChEBI" id="CHEBI:35235"/>
        <dbReference type="ChEBI" id="CHEBI:57972"/>
        <dbReference type="ChEBI" id="CHEBI:64428"/>
        <dbReference type="EC" id="2.8.1.7"/>
    </reaction>
</comment>
<comment type="caution">
    <text evidence="12">The sequence shown here is derived from an EMBL/GenBank/DDBJ whole genome shotgun (WGS) entry which is preliminary data.</text>
</comment>
<evidence type="ECO:0000256" key="2">
    <source>
        <dbReference type="ARBA" id="ARBA00003120"/>
    </source>
</evidence>